<evidence type="ECO:0000313" key="4">
    <source>
        <dbReference type="Proteomes" id="UP000001038"/>
    </source>
</evidence>
<dbReference type="RefSeq" id="XP_020568847.1">
    <property type="nucleotide sequence ID" value="XM_020713188.2"/>
</dbReference>
<name>A0A3B3IKI9_ORYLA</name>
<accession>A0A3B3IKI9</accession>
<evidence type="ECO:0000259" key="2">
    <source>
        <dbReference type="PROSITE" id="PS52052"/>
    </source>
</evidence>
<dbReference type="InParanoid" id="A0A3B3IKI9"/>
<dbReference type="CTD" id="151050"/>
<reference evidence="3 4" key="1">
    <citation type="journal article" date="2007" name="Nature">
        <title>The medaka draft genome and insights into vertebrate genome evolution.</title>
        <authorList>
            <person name="Kasahara M."/>
            <person name="Naruse K."/>
            <person name="Sasaki S."/>
            <person name="Nakatani Y."/>
            <person name="Qu W."/>
            <person name="Ahsan B."/>
            <person name="Yamada T."/>
            <person name="Nagayasu Y."/>
            <person name="Doi K."/>
            <person name="Kasai Y."/>
            <person name="Jindo T."/>
            <person name="Kobayashi D."/>
            <person name="Shimada A."/>
            <person name="Toyoda A."/>
            <person name="Kuroki Y."/>
            <person name="Fujiyama A."/>
            <person name="Sasaki T."/>
            <person name="Shimizu A."/>
            <person name="Asakawa S."/>
            <person name="Shimizu N."/>
            <person name="Hashimoto S."/>
            <person name="Yang J."/>
            <person name="Lee Y."/>
            <person name="Matsushima K."/>
            <person name="Sugano S."/>
            <person name="Sakaizumi M."/>
            <person name="Narita T."/>
            <person name="Ohishi K."/>
            <person name="Haga S."/>
            <person name="Ohta F."/>
            <person name="Nomoto H."/>
            <person name="Nogata K."/>
            <person name="Morishita T."/>
            <person name="Endo T."/>
            <person name="Shin-I T."/>
            <person name="Takeda H."/>
            <person name="Morishita S."/>
            <person name="Kohara Y."/>
        </authorList>
    </citation>
    <scope>NUCLEOTIDE SEQUENCE [LARGE SCALE GENOMIC DNA]</scope>
    <source>
        <strain evidence="3 4">Hd-rR</strain>
    </source>
</reference>
<keyword evidence="4" id="KW-1185">Reference proteome</keyword>
<dbReference type="STRING" id="8090.ENSORLP00000044451"/>
<reference evidence="3" key="2">
    <citation type="submission" date="2025-08" db="UniProtKB">
        <authorList>
            <consortium name="Ensembl"/>
        </authorList>
    </citation>
    <scope>IDENTIFICATION</scope>
    <source>
        <strain evidence="3">Hd-rR</strain>
    </source>
</reference>
<dbReference type="GO" id="GO:0044545">
    <property type="term" value="C:NSL complex"/>
    <property type="evidence" value="ECO:0000318"/>
    <property type="project" value="GO_Central"/>
</dbReference>
<dbReference type="Proteomes" id="UP000001038">
    <property type="component" value="Chromosome 21"/>
</dbReference>
<dbReference type="Gene3D" id="6.10.250.3170">
    <property type="match status" value="1"/>
</dbReference>
<feature type="region of interest" description="Disordered" evidence="1">
    <location>
        <begin position="145"/>
        <end position="164"/>
    </location>
</feature>
<feature type="compositionally biased region" description="Low complexity" evidence="1">
    <location>
        <begin position="743"/>
        <end position="754"/>
    </location>
</feature>
<dbReference type="AlphaFoldDB" id="A0A3B3IKI9"/>
<sequence>MKTNCRIHLSSAPVFVKEDSDVSPNDVERSTDYSDLQKLSLDLCSFGFLDSCLPLSPLNALLNPSHAEITSLGSPSSFFPDVSDVFLIPVSEHNDQNTHLLQEQKPEWLPDVGEVCPSSSSLTTVSPKSWSLPLLFETRPLGTPKEVSEMRCPPARPASVHPDEIDPNKLVKALSEHQQAQLQSQVGGLQGKMPASLLCSRQLDGLHRKPREDPLPGCERGAVAPLQECSNPHFSWQDFSVSSLTGLRELAQSSQVGLRGRQDALDSEATVSSSSDEEPEEELRSLLWEMQWLEERAELGSGWSWLQLRLTELKGRIQQMDELQKYLRSSKAKVVLAESRPLPVRQVPNTLMRDRTGFSYTPSDSDTEPCSPTRLLCSIERQSAQLSQIVKSLLPPLSCSPLSKQPPTLAGSSTFKGSHFCSGQRGGDIFPSESFRRRRPATQRPVKVVPSCARTRAVVALHKRKLFTFYSGKDSSLQDSVDSMCGLSSLFSCSHARSGEPAASSSDVSCRSGSDLSSNTSCCRAHSTSSDSSACHRFQRLTLREEWSQRPLIINAEAFSPLGYRRSSTPMTHQKYRKKTLDLSPIGSSCCTLGRTSKPRRRRRRRKRRTCIFRPVEDMDVLHHHCYQGDGSSDMPEESYTHVSHSKASQLFFRKDNGHTVYHINDVIIHGSSRRLEKLQYKEIPTPRWRVLQIEPLTGMEMERDENNEKLQTENLTDDVFAQRHLLLEQEEKSRRCCRRPPRSASRSSGSRSGKWTSGEESCGQLDQLLRLEERAEPWEPQLFPLSGAEYVDLLAEEETAPGWIDSISSSHLSNAAAPISPYLKCCSQVVQHCPLVDKEHSSCLFT</sequence>
<dbReference type="SMART" id="SM01300">
    <property type="entry name" value="PEHE"/>
    <property type="match status" value="1"/>
</dbReference>
<dbReference type="KEGG" id="ola:101164356"/>
<evidence type="ECO:0000313" key="3">
    <source>
        <dbReference type="Ensembl" id="ENSORLP00000044451.1"/>
    </source>
</evidence>
<dbReference type="InterPro" id="IPR026180">
    <property type="entry name" value="NSL1"/>
</dbReference>
<reference evidence="3" key="3">
    <citation type="submission" date="2025-09" db="UniProtKB">
        <authorList>
            <consortium name="Ensembl"/>
        </authorList>
    </citation>
    <scope>IDENTIFICATION</scope>
    <source>
        <strain evidence="3">Hd-rR</strain>
    </source>
</reference>
<dbReference type="PANTHER" id="PTHR22443:SF16">
    <property type="entry name" value="KAT8 REGULATORY NSL COMPLEX SUBUNIT 1-LIKE PROTEIN"/>
    <property type="match status" value="1"/>
</dbReference>
<dbReference type="PANTHER" id="PTHR22443">
    <property type="entry name" value="NON-SPECIFIC LETHAL 1, ISOFORM M"/>
    <property type="match status" value="1"/>
</dbReference>
<protein>
    <recommendedName>
        <fullName evidence="2">PEHE domain-containing protein</fullName>
    </recommendedName>
</protein>
<feature type="region of interest" description="Disordered" evidence="1">
    <location>
        <begin position="732"/>
        <end position="761"/>
    </location>
</feature>
<gene>
    <name evidence="3" type="primary">kansl1l</name>
</gene>
<dbReference type="OrthoDB" id="6022640at2759"/>
<evidence type="ECO:0000256" key="1">
    <source>
        <dbReference type="SAM" id="MobiDB-lite"/>
    </source>
</evidence>
<dbReference type="PROSITE" id="PS52052">
    <property type="entry name" value="PEHE"/>
    <property type="match status" value="1"/>
</dbReference>
<dbReference type="GeneID" id="101164356"/>
<feature type="domain" description="PEHE" evidence="2">
    <location>
        <begin position="683"/>
        <end position="804"/>
    </location>
</feature>
<dbReference type="GO" id="GO:0035035">
    <property type="term" value="F:histone acetyltransferase binding"/>
    <property type="evidence" value="ECO:0000318"/>
    <property type="project" value="GO_Central"/>
</dbReference>
<feature type="region of interest" description="Disordered" evidence="1">
    <location>
        <begin position="255"/>
        <end position="280"/>
    </location>
</feature>
<dbReference type="Bgee" id="ENSORLG00000025656">
    <property type="expression patterns" value="Expressed in testis and 4 other cell types or tissues"/>
</dbReference>
<dbReference type="Pfam" id="PF15275">
    <property type="entry name" value="PEHE"/>
    <property type="match status" value="1"/>
</dbReference>
<proteinExistence type="predicted"/>
<dbReference type="GeneTree" id="ENSGT00530000063688"/>
<dbReference type="Ensembl" id="ENSORLT00000037572.1">
    <property type="protein sequence ID" value="ENSORLP00000044451.1"/>
    <property type="gene ID" value="ENSORLG00000025656.1"/>
</dbReference>
<organism evidence="3 4">
    <name type="scientific">Oryzias latipes</name>
    <name type="common">Japanese rice fish</name>
    <name type="synonym">Japanese killifish</name>
    <dbReference type="NCBI Taxonomy" id="8090"/>
    <lineage>
        <taxon>Eukaryota</taxon>
        <taxon>Metazoa</taxon>
        <taxon>Chordata</taxon>
        <taxon>Craniata</taxon>
        <taxon>Vertebrata</taxon>
        <taxon>Euteleostomi</taxon>
        <taxon>Actinopterygii</taxon>
        <taxon>Neopterygii</taxon>
        <taxon>Teleostei</taxon>
        <taxon>Neoteleostei</taxon>
        <taxon>Acanthomorphata</taxon>
        <taxon>Ovalentaria</taxon>
        <taxon>Atherinomorphae</taxon>
        <taxon>Beloniformes</taxon>
        <taxon>Adrianichthyidae</taxon>
        <taxon>Oryziinae</taxon>
        <taxon>Oryzias</taxon>
    </lineage>
</organism>
<dbReference type="InterPro" id="IPR029332">
    <property type="entry name" value="PEHE_dom"/>
</dbReference>